<evidence type="ECO:0000259" key="1">
    <source>
        <dbReference type="Pfam" id="PF06568"/>
    </source>
</evidence>
<dbReference type="InterPro" id="IPR009506">
    <property type="entry name" value="YjiS-like"/>
</dbReference>
<reference evidence="2 3" key="1">
    <citation type="submission" date="2019-09" db="EMBL/GenBank/DDBJ databases">
        <authorList>
            <person name="Park J.-S."/>
            <person name="Choi H.-J."/>
        </authorList>
    </citation>
    <scope>NUCLEOTIDE SEQUENCE [LARGE SCALE GENOMIC DNA]</scope>
    <source>
        <strain evidence="2 3">176SS1-4</strain>
    </source>
</reference>
<dbReference type="EMBL" id="VYQE01000002">
    <property type="protein sequence ID" value="KAA9009134.1"/>
    <property type="molecule type" value="Genomic_DNA"/>
</dbReference>
<dbReference type="Proteomes" id="UP000326554">
    <property type="component" value="Unassembled WGS sequence"/>
</dbReference>
<keyword evidence="3" id="KW-1185">Reference proteome</keyword>
<accession>A0A5J5GNM1</accession>
<comment type="caution">
    <text evidence="2">The sequence shown here is derived from an EMBL/GenBank/DDBJ whole genome shotgun (WGS) entry which is preliminary data.</text>
</comment>
<protein>
    <submittedName>
        <fullName evidence="2">DUF1127 domain-containing protein</fullName>
    </submittedName>
</protein>
<name>A0A5J5GNM1_9RHOB</name>
<proteinExistence type="predicted"/>
<feature type="domain" description="YjiS-like" evidence="1">
    <location>
        <begin position="31"/>
        <end position="61"/>
    </location>
</feature>
<dbReference type="RefSeq" id="WP_150444667.1">
    <property type="nucleotide sequence ID" value="NZ_VYQE01000002.1"/>
</dbReference>
<dbReference type="Pfam" id="PF06568">
    <property type="entry name" value="YjiS-like"/>
    <property type="match status" value="1"/>
</dbReference>
<evidence type="ECO:0000313" key="2">
    <source>
        <dbReference type="EMBL" id="KAA9009134.1"/>
    </source>
</evidence>
<organism evidence="2 3">
    <name type="scientific">Histidinibacterium aquaticum</name>
    <dbReference type="NCBI Taxonomy" id="2613962"/>
    <lineage>
        <taxon>Bacteria</taxon>
        <taxon>Pseudomonadati</taxon>
        <taxon>Pseudomonadota</taxon>
        <taxon>Alphaproteobacteria</taxon>
        <taxon>Rhodobacterales</taxon>
        <taxon>Paracoccaceae</taxon>
        <taxon>Histidinibacterium</taxon>
    </lineage>
</organism>
<evidence type="ECO:0000313" key="3">
    <source>
        <dbReference type="Proteomes" id="UP000326554"/>
    </source>
</evidence>
<sequence length="71" mass="8142">MAHQITTRLPLQPGLPPLAAVAYKLARLLLIWHERRCTRQALAWLDEDRLRDIGLTPSEAEREAARPFWAA</sequence>
<gene>
    <name evidence="2" type="ORF">F3S47_07725</name>
</gene>
<dbReference type="AlphaFoldDB" id="A0A5J5GNM1"/>